<keyword evidence="5" id="KW-0862">Zinc</keyword>
<keyword evidence="12" id="KW-1185">Reference proteome</keyword>
<feature type="region of interest" description="Disordered" evidence="9">
    <location>
        <begin position="253"/>
        <end position="341"/>
    </location>
</feature>
<keyword evidence="7" id="KW-0472">Membrane</keyword>
<feature type="compositionally biased region" description="Low complexity" evidence="9">
    <location>
        <begin position="282"/>
        <end position="296"/>
    </location>
</feature>
<evidence type="ECO:0000256" key="1">
    <source>
        <dbReference type="ARBA" id="ARBA00004167"/>
    </source>
</evidence>
<feature type="compositionally biased region" description="Polar residues" evidence="9">
    <location>
        <begin position="604"/>
        <end position="615"/>
    </location>
</feature>
<dbReference type="InterPro" id="IPR001841">
    <property type="entry name" value="Znf_RING"/>
</dbReference>
<feature type="compositionally biased region" description="Polar residues" evidence="9">
    <location>
        <begin position="788"/>
        <end position="800"/>
    </location>
</feature>
<dbReference type="Gene3D" id="3.30.40.10">
    <property type="entry name" value="Zinc/RING finger domain, C3HC4 (zinc finger)"/>
    <property type="match status" value="1"/>
</dbReference>
<organism evidence="11 12">
    <name type="scientific">Polyrhizophydium stewartii</name>
    <dbReference type="NCBI Taxonomy" id="2732419"/>
    <lineage>
        <taxon>Eukaryota</taxon>
        <taxon>Fungi</taxon>
        <taxon>Fungi incertae sedis</taxon>
        <taxon>Chytridiomycota</taxon>
        <taxon>Chytridiomycota incertae sedis</taxon>
        <taxon>Chytridiomycetes</taxon>
        <taxon>Rhizophydiales</taxon>
        <taxon>Rhizophydiales incertae sedis</taxon>
        <taxon>Polyrhizophydium</taxon>
    </lineage>
</organism>
<feature type="region of interest" description="Disordered" evidence="9">
    <location>
        <begin position="1"/>
        <end position="108"/>
    </location>
</feature>
<evidence type="ECO:0000256" key="5">
    <source>
        <dbReference type="ARBA" id="ARBA00022833"/>
    </source>
</evidence>
<keyword evidence="6" id="KW-1133">Transmembrane helix</keyword>
<dbReference type="CDD" id="cd16461">
    <property type="entry name" value="RING-H2_EL5-like"/>
    <property type="match status" value="1"/>
</dbReference>
<feature type="compositionally biased region" description="Pro residues" evidence="9">
    <location>
        <begin position="856"/>
        <end position="874"/>
    </location>
</feature>
<feature type="compositionally biased region" description="Polar residues" evidence="9">
    <location>
        <begin position="16"/>
        <end position="28"/>
    </location>
</feature>
<feature type="compositionally biased region" description="Low complexity" evidence="9">
    <location>
        <begin position="511"/>
        <end position="520"/>
    </location>
</feature>
<evidence type="ECO:0000259" key="10">
    <source>
        <dbReference type="PROSITE" id="PS50089"/>
    </source>
</evidence>
<feature type="compositionally biased region" description="Low complexity" evidence="9">
    <location>
        <begin position="801"/>
        <end position="810"/>
    </location>
</feature>
<feature type="compositionally biased region" description="Low complexity" evidence="9">
    <location>
        <begin position="838"/>
        <end position="855"/>
    </location>
</feature>
<feature type="compositionally biased region" description="Basic and acidic residues" evidence="9">
    <location>
        <begin position="571"/>
        <end position="601"/>
    </location>
</feature>
<feature type="domain" description="RING-type" evidence="10">
    <location>
        <begin position="984"/>
        <end position="1026"/>
    </location>
</feature>
<keyword evidence="3" id="KW-0479">Metal-binding</keyword>
<feature type="compositionally biased region" description="Polar residues" evidence="9">
    <location>
        <begin position="209"/>
        <end position="221"/>
    </location>
</feature>
<feature type="compositionally biased region" description="Low complexity" evidence="9">
    <location>
        <begin position="738"/>
        <end position="749"/>
    </location>
</feature>
<feature type="region of interest" description="Disordered" evidence="9">
    <location>
        <begin position="361"/>
        <end position="689"/>
    </location>
</feature>
<feature type="compositionally biased region" description="Low complexity" evidence="9">
    <location>
        <begin position="713"/>
        <end position="730"/>
    </location>
</feature>
<evidence type="ECO:0000313" key="12">
    <source>
        <dbReference type="Proteomes" id="UP001527925"/>
    </source>
</evidence>
<dbReference type="SUPFAM" id="SSF57850">
    <property type="entry name" value="RING/U-box"/>
    <property type="match status" value="1"/>
</dbReference>
<evidence type="ECO:0000256" key="8">
    <source>
        <dbReference type="PROSITE-ProRule" id="PRU00175"/>
    </source>
</evidence>
<dbReference type="InterPro" id="IPR013083">
    <property type="entry name" value="Znf_RING/FYVE/PHD"/>
</dbReference>
<dbReference type="InterPro" id="IPR051653">
    <property type="entry name" value="E3_ligase_sorting_rcpt"/>
</dbReference>
<evidence type="ECO:0000256" key="6">
    <source>
        <dbReference type="ARBA" id="ARBA00022989"/>
    </source>
</evidence>
<comment type="caution">
    <text evidence="11">The sequence shown here is derived from an EMBL/GenBank/DDBJ whole genome shotgun (WGS) entry which is preliminary data.</text>
</comment>
<evidence type="ECO:0000313" key="11">
    <source>
        <dbReference type="EMBL" id="KAL2918529.1"/>
    </source>
</evidence>
<evidence type="ECO:0000256" key="4">
    <source>
        <dbReference type="ARBA" id="ARBA00022771"/>
    </source>
</evidence>
<protein>
    <recommendedName>
        <fullName evidence="10">RING-type domain-containing protein</fullName>
    </recommendedName>
</protein>
<feature type="region of interest" description="Disordered" evidence="9">
    <location>
        <begin position="120"/>
        <end position="221"/>
    </location>
</feature>
<dbReference type="SMART" id="SM00184">
    <property type="entry name" value="RING"/>
    <property type="match status" value="1"/>
</dbReference>
<sequence length="1078" mass="110493">MATVSIRAGSFPAKPSTPTLNHHPQQSPGAMGHSHSTLERPQQAAAAQHDARDPRPQSPPPAAATAGRPQRPHDADEAPGNSGPSTRLGRGGRLSRMLRRQLNSDHPLVPFSLLRTLGLRAAPAGQPPAEDPLRPPSAASLPSIDDEAPADRADSAEAAGGIRPGGPGGPAAPASTLAVPPLSGDAVPRVLAPAASVRQRRSLRPLLASQRSAGSMRSVSNTTSLEAIVFRPSSPAPPRPASPVAAPASNAALFAHIAPADQEPAPSEPAGEHMDDDAITTSNMSVASAAASSLASADEDAGPAQDRPEPAVEGSDDGEGDRHDASAAAGTPAVVGQASADPRVNAEITQLFFNIMQSIPPAVRPPLQADPTGAQRRRSMLIIASQADQTSGRAASPTAAAAPSSGTASSAAAPTSTAASAATASSASLGSSSGGQPAQPGTLAAESGPRRRDWVVYVVGSEGADRPRPPPPPLRPDLGASQRSSMFPSGPGLFGLPARPSSMPPSLDGMATTGSPSASGSGPGLARTRSPLSTESAAMDGAPGSSRSSRLSRMLRSSTESMQRMFSPLDSLRRESSHSSLVRPRDETDNDSESMHDRDADMDASTNDDGSSSISGRRVRPRRSTATSMSVSSFFDGFSDVAEGASDGPADAGASSQASRAESTGGFAQDGPSLPSGARPGMATRDPLGTGLSMALLMSLAARSAMERGTQGAGRNSAASASSTATAGRPRTPDVASDHASLASQSSSDDGSDRAPGAPQPLRPRLAAMPDILADLFGPPPAPRRAEQPSQPANSTATQPTGSGETEEAAGSLGAALAALMIQSMLRRAMLGADNRGPTRTATPFPTAASAASRPQPEPQPQSQPQSQPQPQPQQQPQTQPRPQTSGAPEDRQGLDYDMFVRLAEMLGPARPQNAARNDVEQQIPLITFKQSDLEQLGDAAAAVDEAEPTEGDGNAASGESSATPDGTKPARLRDLLGGTHEKCSICLTQYDDGDELRVMSCRHGFHKDCLDQWLVSYHNSCPICRTRGVENTTTPAAPPRPAPHPAPTPGPGVAGVRILFVPQQDGRMPTALIFFVD</sequence>
<evidence type="ECO:0000256" key="2">
    <source>
        <dbReference type="ARBA" id="ARBA00022692"/>
    </source>
</evidence>
<proteinExistence type="predicted"/>
<feature type="compositionally biased region" description="Low complexity" evidence="9">
    <location>
        <begin position="545"/>
        <end position="558"/>
    </location>
</feature>
<evidence type="ECO:0000256" key="3">
    <source>
        <dbReference type="ARBA" id="ARBA00022723"/>
    </source>
</evidence>
<feature type="compositionally biased region" description="Low complexity" evidence="9">
    <location>
        <begin position="875"/>
        <end position="886"/>
    </location>
</feature>
<dbReference type="Pfam" id="PF13639">
    <property type="entry name" value="zf-RING_2"/>
    <property type="match status" value="1"/>
</dbReference>
<reference evidence="11 12" key="1">
    <citation type="submission" date="2023-09" db="EMBL/GenBank/DDBJ databases">
        <title>Pangenome analysis of Batrachochytrium dendrobatidis and related Chytrids.</title>
        <authorList>
            <person name="Yacoub M.N."/>
            <person name="Stajich J.E."/>
            <person name="James T.Y."/>
        </authorList>
    </citation>
    <scope>NUCLEOTIDE SEQUENCE [LARGE SCALE GENOMIC DNA]</scope>
    <source>
        <strain evidence="11 12">JEL0888</strain>
    </source>
</reference>
<name>A0ABR4NGD3_9FUNG</name>
<evidence type="ECO:0000256" key="9">
    <source>
        <dbReference type="SAM" id="MobiDB-lite"/>
    </source>
</evidence>
<keyword evidence="4 8" id="KW-0863">Zinc-finger</keyword>
<keyword evidence="2" id="KW-0812">Transmembrane</keyword>
<dbReference type="Proteomes" id="UP001527925">
    <property type="component" value="Unassembled WGS sequence"/>
</dbReference>
<feature type="compositionally biased region" description="Low complexity" evidence="9">
    <location>
        <begin position="628"/>
        <end position="659"/>
    </location>
</feature>
<feature type="region of interest" description="Disordered" evidence="9">
    <location>
        <begin position="705"/>
        <end position="810"/>
    </location>
</feature>
<feature type="region of interest" description="Disordered" evidence="9">
    <location>
        <begin position="831"/>
        <end position="892"/>
    </location>
</feature>
<evidence type="ECO:0000256" key="7">
    <source>
        <dbReference type="ARBA" id="ARBA00023136"/>
    </source>
</evidence>
<dbReference type="PANTHER" id="PTHR47168:SF1">
    <property type="entry name" value="OS02G0798600 PROTEIN"/>
    <property type="match status" value="1"/>
</dbReference>
<dbReference type="PANTHER" id="PTHR47168">
    <property type="entry name" value="RING ZINC FINGER DOMAIN SUPERFAMILY PROTEIN-RELATED"/>
    <property type="match status" value="1"/>
</dbReference>
<comment type="subcellular location">
    <subcellularLocation>
        <location evidence="1">Membrane</location>
        <topology evidence="1">Single-pass membrane protein</topology>
    </subcellularLocation>
</comment>
<dbReference type="EMBL" id="JADGIZ020000006">
    <property type="protein sequence ID" value="KAL2918529.1"/>
    <property type="molecule type" value="Genomic_DNA"/>
</dbReference>
<feature type="compositionally biased region" description="Low complexity" evidence="9">
    <location>
        <begin position="394"/>
        <end position="441"/>
    </location>
</feature>
<accession>A0ABR4NGD3</accession>
<gene>
    <name evidence="11" type="ORF">HK105_201930</name>
</gene>
<dbReference type="PROSITE" id="PS50089">
    <property type="entry name" value="ZF_RING_2"/>
    <property type="match status" value="1"/>
</dbReference>
<feature type="region of interest" description="Disordered" evidence="9">
    <location>
        <begin position="942"/>
        <end position="974"/>
    </location>
</feature>